<organism evidence="3">
    <name type="scientific">Chlorella variabilis</name>
    <name type="common">Green alga</name>
    <dbReference type="NCBI Taxonomy" id="554065"/>
    <lineage>
        <taxon>Eukaryota</taxon>
        <taxon>Viridiplantae</taxon>
        <taxon>Chlorophyta</taxon>
        <taxon>core chlorophytes</taxon>
        <taxon>Trebouxiophyceae</taxon>
        <taxon>Chlorellales</taxon>
        <taxon>Chlorellaceae</taxon>
        <taxon>Chlorella clade</taxon>
        <taxon>Chlorella</taxon>
    </lineage>
</organism>
<dbReference type="PRINTS" id="PR00109">
    <property type="entry name" value="TYRKINASE"/>
</dbReference>
<dbReference type="SUPFAM" id="SSF56112">
    <property type="entry name" value="Protein kinase-like (PK-like)"/>
    <property type="match status" value="1"/>
</dbReference>
<dbReference type="OMA" id="ENWIVME"/>
<dbReference type="Pfam" id="PF07714">
    <property type="entry name" value="PK_Tyr_Ser-Thr"/>
    <property type="match status" value="1"/>
</dbReference>
<dbReference type="KEGG" id="cvr:CHLNCDRAFT_29775"/>
<dbReference type="InParanoid" id="E1Z5K6"/>
<feature type="domain" description="Protein kinase" evidence="1">
    <location>
        <begin position="1"/>
        <end position="239"/>
    </location>
</feature>
<dbReference type="GeneID" id="17358009"/>
<dbReference type="GO" id="GO:0004674">
    <property type="term" value="F:protein serine/threonine kinase activity"/>
    <property type="evidence" value="ECO:0007669"/>
    <property type="project" value="TreeGrafter"/>
</dbReference>
<dbReference type="InterPro" id="IPR000719">
    <property type="entry name" value="Prot_kinase_dom"/>
</dbReference>
<evidence type="ECO:0000313" key="3">
    <source>
        <dbReference type="Proteomes" id="UP000008141"/>
    </source>
</evidence>
<keyword evidence="3" id="KW-1185">Reference proteome</keyword>
<dbReference type="Gene3D" id="1.10.510.10">
    <property type="entry name" value="Transferase(Phosphotransferase) domain 1"/>
    <property type="match status" value="1"/>
</dbReference>
<dbReference type="GO" id="GO:0005524">
    <property type="term" value="F:ATP binding"/>
    <property type="evidence" value="ECO:0007669"/>
    <property type="project" value="InterPro"/>
</dbReference>
<dbReference type="InterPro" id="IPR001245">
    <property type="entry name" value="Ser-Thr/Tyr_kinase_cat_dom"/>
</dbReference>
<dbReference type="PROSITE" id="PS00108">
    <property type="entry name" value="PROTEIN_KINASE_ST"/>
    <property type="match status" value="1"/>
</dbReference>
<accession>E1Z5K6</accession>
<dbReference type="RefSeq" id="XP_005850592.1">
    <property type="nucleotide sequence ID" value="XM_005850530.1"/>
</dbReference>
<dbReference type="InterPro" id="IPR051681">
    <property type="entry name" value="Ser/Thr_Kinases-Pseudokinases"/>
</dbReference>
<dbReference type="PROSITE" id="PS50011">
    <property type="entry name" value="PROTEIN_KINASE_DOM"/>
    <property type="match status" value="1"/>
</dbReference>
<gene>
    <name evidence="2" type="ORF">CHLNCDRAFT_29775</name>
</gene>
<protein>
    <recommendedName>
        <fullName evidence="1">Protein kinase domain-containing protein</fullName>
    </recommendedName>
</protein>
<dbReference type="EMBL" id="GL433837">
    <property type="protein sequence ID" value="EFN58490.1"/>
    <property type="molecule type" value="Genomic_DNA"/>
</dbReference>
<reference evidence="2 3" key="1">
    <citation type="journal article" date="2010" name="Plant Cell">
        <title>The Chlorella variabilis NC64A genome reveals adaptation to photosymbiosis, coevolution with viruses, and cryptic sex.</title>
        <authorList>
            <person name="Blanc G."/>
            <person name="Duncan G."/>
            <person name="Agarkova I."/>
            <person name="Borodovsky M."/>
            <person name="Gurnon J."/>
            <person name="Kuo A."/>
            <person name="Lindquist E."/>
            <person name="Lucas S."/>
            <person name="Pangilinan J."/>
            <person name="Polle J."/>
            <person name="Salamov A."/>
            <person name="Terry A."/>
            <person name="Yamada T."/>
            <person name="Dunigan D.D."/>
            <person name="Grigoriev I.V."/>
            <person name="Claverie J.M."/>
            <person name="Van Etten J.L."/>
        </authorList>
    </citation>
    <scope>NUCLEOTIDE SEQUENCE [LARGE SCALE GENOMIC DNA]</scope>
    <source>
        <strain evidence="2 3">NC64A</strain>
    </source>
</reference>
<dbReference type="PANTHER" id="PTHR44329:SF214">
    <property type="entry name" value="PROTEIN KINASE DOMAIN-CONTAINING PROTEIN"/>
    <property type="match status" value="1"/>
</dbReference>
<evidence type="ECO:0000259" key="1">
    <source>
        <dbReference type="PROSITE" id="PS50011"/>
    </source>
</evidence>
<name>E1Z5K6_CHLVA</name>
<proteinExistence type="predicted"/>
<dbReference type="Proteomes" id="UP000008141">
    <property type="component" value="Unassembled WGS sequence"/>
</dbReference>
<dbReference type="OrthoDB" id="1711006at2759"/>
<dbReference type="InterPro" id="IPR008271">
    <property type="entry name" value="Ser/Thr_kinase_AS"/>
</dbReference>
<dbReference type="STRING" id="554065.E1Z5K6"/>
<evidence type="ECO:0000313" key="2">
    <source>
        <dbReference type="EMBL" id="EFN58490.1"/>
    </source>
</evidence>
<sequence>MPRRPSIGGRLVASPGGSNMVEVVSPHDVLLPGLYENWIVMEYCDKGSLSDHLSAGRLPPIATALRQREVHVVLCLLDIALGLNYLHSAGIVHGDLKPANVLLKAARNDRRGFVCKLGDFGLSRMLGQGQSHVDTTSYGTPSYAAPELLKEGRLTKAADIYSLGIMVWEMVAGEPHGGDLTTMQIILQVSQNKYRPQVPAHCSPVLGELMQSCWSEDPADRPTASALVDKLRGLVTPLLRASATVPVLAASAAQAPADPSVTS</sequence>
<dbReference type="AlphaFoldDB" id="E1Z5K6"/>
<dbReference type="PANTHER" id="PTHR44329">
    <property type="entry name" value="SERINE/THREONINE-PROTEIN KINASE TNNI3K-RELATED"/>
    <property type="match status" value="1"/>
</dbReference>
<dbReference type="InterPro" id="IPR011009">
    <property type="entry name" value="Kinase-like_dom_sf"/>
</dbReference>
<dbReference type="eggNOG" id="KOG0192">
    <property type="taxonomic scope" value="Eukaryota"/>
</dbReference>
<dbReference type="SMART" id="SM00220">
    <property type="entry name" value="S_TKc"/>
    <property type="match status" value="1"/>
</dbReference>